<comment type="caution">
    <text evidence="3">The sequence shown here is derived from an EMBL/GenBank/DDBJ whole genome shotgun (WGS) entry which is preliminary data.</text>
</comment>
<proteinExistence type="predicted"/>
<reference evidence="3 4" key="1">
    <citation type="journal article" date="2013" name="Curr. Biol.">
        <title>The Genome of the Foraminiferan Reticulomyxa filosa.</title>
        <authorList>
            <person name="Glockner G."/>
            <person name="Hulsmann N."/>
            <person name="Schleicher M."/>
            <person name="Noegel A.A."/>
            <person name="Eichinger L."/>
            <person name="Gallinger C."/>
            <person name="Pawlowski J."/>
            <person name="Sierra R."/>
            <person name="Euteneuer U."/>
            <person name="Pillet L."/>
            <person name="Moustafa A."/>
            <person name="Platzer M."/>
            <person name="Groth M."/>
            <person name="Szafranski K."/>
            <person name="Schliwa M."/>
        </authorList>
    </citation>
    <scope>NUCLEOTIDE SEQUENCE [LARGE SCALE GENOMIC DNA]</scope>
</reference>
<evidence type="ECO:0000256" key="2">
    <source>
        <dbReference type="SAM" id="MobiDB-lite"/>
    </source>
</evidence>
<feature type="compositionally biased region" description="Basic residues" evidence="2">
    <location>
        <begin position="95"/>
        <end position="115"/>
    </location>
</feature>
<evidence type="ECO:0000313" key="4">
    <source>
        <dbReference type="Proteomes" id="UP000023152"/>
    </source>
</evidence>
<gene>
    <name evidence="3" type="ORF">RFI_11467</name>
</gene>
<sequence>MTPNFRKQTEMILSSAHKNPLLSQFQNYKITPDCMLYGMSWKAKDIDTLSDLKRLRNTKLEWNEMKEREYEALDHFQVGAPGHLELQLSVDNSSSHRRRRTGQKHKQQRKRRSKKKTDGGSTSNTETETDTEADDNEEEESSSGEDEGNAGASGYHSDEDEVWSDDTGGSWQRLMTQYTYDSGELAEQQVKVGVGMTNYNSHFQSHTDTPFQEHVAPKGVLRHGYQANNATMEDAYEYLPNGTMEEMKPTKLMRFNATKQCHVDLLSVCLPLIALSHISLYAQHLTAIKSKSQRVQSETYQDPKVIATWTTKRMREDEAINKRNQELEEMYRDKMEALMRHIYLMKREIDQHRVEQAKVKELSTNMKKEFETEIKEKILSQENKIKQQELEKNLYDMTTFESEEVSRKRKAEENKLKEKHTEVITIILHFDHGDHNIILFCVFKLREKIEERRKEYTAKNCYVVYQRIIKLSKVVFFFFFKTNFFFTNIKNTDVKLLGDYKYYKELNRQLEVQSKLVAKEYFAVEAEYRTFFASAK</sequence>
<dbReference type="AlphaFoldDB" id="X6NJY1"/>
<evidence type="ECO:0000256" key="1">
    <source>
        <dbReference type="SAM" id="Coils"/>
    </source>
</evidence>
<organism evidence="3 4">
    <name type="scientific">Reticulomyxa filosa</name>
    <dbReference type="NCBI Taxonomy" id="46433"/>
    <lineage>
        <taxon>Eukaryota</taxon>
        <taxon>Sar</taxon>
        <taxon>Rhizaria</taxon>
        <taxon>Retaria</taxon>
        <taxon>Foraminifera</taxon>
        <taxon>Monothalamids</taxon>
        <taxon>Reticulomyxidae</taxon>
        <taxon>Reticulomyxa</taxon>
    </lineage>
</organism>
<dbReference type="EMBL" id="ASPP01008350">
    <property type="protein sequence ID" value="ETO25667.1"/>
    <property type="molecule type" value="Genomic_DNA"/>
</dbReference>
<protein>
    <submittedName>
        <fullName evidence="3">Uncharacterized protein</fullName>
    </submittedName>
</protein>
<dbReference type="Proteomes" id="UP000023152">
    <property type="component" value="Unassembled WGS sequence"/>
</dbReference>
<feature type="coiled-coil region" evidence="1">
    <location>
        <begin position="371"/>
        <end position="422"/>
    </location>
</feature>
<keyword evidence="4" id="KW-1185">Reference proteome</keyword>
<accession>X6NJY1</accession>
<evidence type="ECO:0000313" key="3">
    <source>
        <dbReference type="EMBL" id="ETO25667.1"/>
    </source>
</evidence>
<feature type="compositionally biased region" description="Acidic residues" evidence="2">
    <location>
        <begin position="127"/>
        <end position="148"/>
    </location>
</feature>
<name>X6NJY1_RETFI</name>
<keyword evidence="1" id="KW-0175">Coiled coil</keyword>
<feature type="region of interest" description="Disordered" evidence="2">
    <location>
        <begin position="89"/>
        <end position="168"/>
    </location>
</feature>